<proteinExistence type="predicted"/>
<feature type="compositionally biased region" description="Low complexity" evidence="1">
    <location>
        <begin position="565"/>
        <end position="579"/>
    </location>
</feature>
<feature type="compositionally biased region" description="Pro residues" evidence="1">
    <location>
        <begin position="458"/>
        <end position="468"/>
    </location>
</feature>
<accession>A0A0H2RPM1</accession>
<reference evidence="2 3" key="1">
    <citation type="submission" date="2015-04" db="EMBL/GenBank/DDBJ databases">
        <title>Complete genome sequence of Schizopora paradoxa KUC8140, a cosmopolitan wood degrader in East Asia.</title>
        <authorList>
            <consortium name="DOE Joint Genome Institute"/>
            <person name="Min B."/>
            <person name="Park H."/>
            <person name="Jang Y."/>
            <person name="Kim J.-J."/>
            <person name="Kim K.H."/>
            <person name="Pangilinan J."/>
            <person name="Lipzen A."/>
            <person name="Riley R."/>
            <person name="Grigoriev I.V."/>
            <person name="Spatafora J.W."/>
            <person name="Choi I.-G."/>
        </authorList>
    </citation>
    <scope>NUCLEOTIDE SEQUENCE [LARGE SCALE GENOMIC DNA]</scope>
    <source>
        <strain evidence="2 3">KUC8140</strain>
    </source>
</reference>
<dbReference type="STRING" id="27342.A0A0H2RPM1"/>
<evidence type="ECO:0000313" key="3">
    <source>
        <dbReference type="Proteomes" id="UP000053477"/>
    </source>
</evidence>
<feature type="compositionally biased region" description="Acidic residues" evidence="1">
    <location>
        <begin position="580"/>
        <end position="595"/>
    </location>
</feature>
<organism evidence="2 3">
    <name type="scientific">Schizopora paradoxa</name>
    <dbReference type="NCBI Taxonomy" id="27342"/>
    <lineage>
        <taxon>Eukaryota</taxon>
        <taxon>Fungi</taxon>
        <taxon>Dikarya</taxon>
        <taxon>Basidiomycota</taxon>
        <taxon>Agaricomycotina</taxon>
        <taxon>Agaricomycetes</taxon>
        <taxon>Hymenochaetales</taxon>
        <taxon>Schizoporaceae</taxon>
        <taxon>Schizopora</taxon>
    </lineage>
</organism>
<feature type="region of interest" description="Disordered" evidence="1">
    <location>
        <begin position="693"/>
        <end position="734"/>
    </location>
</feature>
<feature type="region of interest" description="Disordered" evidence="1">
    <location>
        <begin position="444"/>
        <end position="484"/>
    </location>
</feature>
<keyword evidence="3" id="KW-1185">Reference proteome</keyword>
<feature type="compositionally biased region" description="Low complexity" evidence="1">
    <location>
        <begin position="117"/>
        <end position="127"/>
    </location>
</feature>
<dbReference type="Proteomes" id="UP000053477">
    <property type="component" value="Unassembled WGS sequence"/>
</dbReference>
<feature type="compositionally biased region" description="Polar residues" evidence="1">
    <location>
        <begin position="546"/>
        <end position="556"/>
    </location>
</feature>
<gene>
    <name evidence="2" type="ORF">SCHPADRAFT_889737</name>
</gene>
<protein>
    <submittedName>
        <fullName evidence="2">Uncharacterized protein</fullName>
    </submittedName>
</protein>
<feature type="compositionally biased region" description="Acidic residues" evidence="1">
    <location>
        <begin position="132"/>
        <end position="145"/>
    </location>
</feature>
<feature type="region of interest" description="Disordered" evidence="1">
    <location>
        <begin position="94"/>
        <end position="145"/>
    </location>
</feature>
<feature type="compositionally biased region" description="Low complexity" evidence="1">
    <location>
        <begin position="704"/>
        <end position="728"/>
    </location>
</feature>
<dbReference type="OrthoDB" id="3225203at2759"/>
<feature type="region of interest" description="Disordered" evidence="1">
    <location>
        <begin position="780"/>
        <end position="827"/>
    </location>
</feature>
<dbReference type="AlphaFoldDB" id="A0A0H2RPM1"/>
<feature type="region of interest" description="Disordered" evidence="1">
    <location>
        <begin position="546"/>
        <end position="595"/>
    </location>
</feature>
<name>A0A0H2RPM1_9AGAM</name>
<dbReference type="InParanoid" id="A0A0H2RPM1"/>
<feature type="region of interest" description="Disordered" evidence="1">
    <location>
        <begin position="611"/>
        <end position="680"/>
    </location>
</feature>
<feature type="compositionally biased region" description="Polar residues" evidence="1">
    <location>
        <begin position="645"/>
        <end position="656"/>
    </location>
</feature>
<sequence>MTVACDDFLDNVDDELTVSRRRRRPRRVVMANSSFEHRTAAKLLGDDGGSSRTLPIACRFVPMDQWLFTHIDTSWKIKEIKHWILTKCDAWGDSRGGKQHPQPPRFRPASPVTFAPSRKSSVDSISSKYEAGEDGEGNEEGEEDDDWDVFAYSKELRASEVNLPGSSTTPVERATISRTATRQELSTAYSSMSLSSAFNQDCTSTASIAQKYILFSFSCGHTLEDEASLNWYKLRPFELLELHRVSAIVSLPRRSALAYADPYFESPIRICEGISNKHKARKGAGGVANTAGARGITEDQHSAHSMEWKSRWAIIREGVLNICKDSTTAPTHRFPLASIVAVRGPEQADLSSRTKPRVISIKFRLPNANPGPPEWSPGYSDVNYNTPWHPPDKRKHKHSKSSTWVILDLPTSNSHENILRVLHRLAPNQLQSIFLPAVSLPTKTPHPSPISGIASPSSPSPLGSPPSPASRFGDASPTLNNDHGISIQVGPNFAMGVQYPEWRHALFDRARQAGVGDVGHAMAHYLCGNDNDPAGVQSDLRKQASTIFNSGPSSSFGHAARPSVSSAGSASTATGTWAGTDDEVESDDDEDDDMESLMEWEGWARDVARLAEEQRPPAPAPSSRRSYRDPFMNVDAETSGALRSASRSTNHPTRTLSPSSPSSSSECSAAESHDDFGDVSIGRTLSTRTRALSFAPPPHHLSESSSSSSVGPRRSRSSTVTSTGTITPNAMGLVAAPVPTRAHAVGRSSSIYQTDADPSMAAASHSRPSLRLSLTTNFAPSTQGNVISPSSSSSGARSLFSSGSASSQMNSTPSTSGSSTTSGMGIGNMRRIVRNVSIRNAISAGTDRFAKSLEDALDFVDGRY</sequence>
<evidence type="ECO:0000313" key="2">
    <source>
        <dbReference type="EMBL" id="KLO13839.1"/>
    </source>
</evidence>
<dbReference type="EMBL" id="KQ085953">
    <property type="protein sequence ID" value="KLO13839.1"/>
    <property type="molecule type" value="Genomic_DNA"/>
</dbReference>
<feature type="compositionally biased region" description="Low complexity" evidence="1">
    <location>
        <begin position="788"/>
        <end position="822"/>
    </location>
</feature>
<evidence type="ECO:0000256" key="1">
    <source>
        <dbReference type="SAM" id="MobiDB-lite"/>
    </source>
</evidence>
<feature type="compositionally biased region" description="Low complexity" evidence="1">
    <location>
        <begin position="657"/>
        <end position="670"/>
    </location>
</feature>